<gene>
    <name evidence="1" type="ORF">L1987_78197</name>
</gene>
<reference evidence="1 2" key="2">
    <citation type="journal article" date="2022" name="Mol. Ecol. Resour.">
        <title>The genomes of chicory, endive, great burdock and yacon provide insights into Asteraceae paleo-polyploidization history and plant inulin production.</title>
        <authorList>
            <person name="Fan W."/>
            <person name="Wang S."/>
            <person name="Wang H."/>
            <person name="Wang A."/>
            <person name="Jiang F."/>
            <person name="Liu H."/>
            <person name="Zhao H."/>
            <person name="Xu D."/>
            <person name="Zhang Y."/>
        </authorList>
    </citation>
    <scope>NUCLEOTIDE SEQUENCE [LARGE SCALE GENOMIC DNA]</scope>
    <source>
        <strain evidence="2">cv. Yunnan</strain>
        <tissue evidence="1">Leaves</tissue>
    </source>
</reference>
<organism evidence="1 2">
    <name type="scientific">Smallanthus sonchifolius</name>
    <dbReference type="NCBI Taxonomy" id="185202"/>
    <lineage>
        <taxon>Eukaryota</taxon>
        <taxon>Viridiplantae</taxon>
        <taxon>Streptophyta</taxon>
        <taxon>Embryophyta</taxon>
        <taxon>Tracheophyta</taxon>
        <taxon>Spermatophyta</taxon>
        <taxon>Magnoliopsida</taxon>
        <taxon>eudicotyledons</taxon>
        <taxon>Gunneridae</taxon>
        <taxon>Pentapetalae</taxon>
        <taxon>asterids</taxon>
        <taxon>campanulids</taxon>
        <taxon>Asterales</taxon>
        <taxon>Asteraceae</taxon>
        <taxon>Asteroideae</taxon>
        <taxon>Heliantheae alliance</taxon>
        <taxon>Millerieae</taxon>
        <taxon>Smallanthus</taxon>
    </lineage>
</organism>
<evidence type="ECO:0000313" key="1">
    <source>
        <dbReference type="EMBL" id="KAI3695206.1"/>
    </source>
</evidence>
<name>A0ACB8ZCI3_9ASTR</name>
<keyword evidence="2" id="KW-1185">Reference proteome</keyword>
<dbReference type="EMBL" id="CM042043">
    <property type="protein sequence ID" value="KAI3695206.1"/>
    <property type="molecule type" value="Genomic_DNA"/>
</dbReference>
<accession>A0ACB8ZCI3</accession>
<reference evidence="2" key="1">
    <citation type="journal article" date="2022" name="Mol. Ecol. Resour.">
        <title>The genomes of chicory, endive, great burdock and yacon provide insights into Asteraceae palaeo-polyploidization history and plant inulin production.</title>
        <authorList>
            <person name="Fan W."/>
            <person name="Wang S."/>
            <person name="Wang H."/>
            <person name="Wang A."/>
            <person name="Jiang F."/>
            <person name="Liu H."/>
            <person name="Zhao H."/>
            <person name="Xu D."/>
            <person name="Zhang Y."/>
        </authorList>
    </citation>
    <scope>NUCLEOTIDE SEQUENCE [LARGE SCALE GENOMIC DNA]</scope>
    <source>
        <strain evidence="2">cv. Yunnan</strain>
    </source>
</reference>
<sequence length="112" mass="12652">MLEKVNWFCDEYNSVWNVNLDGLEMSAYVPVVDLSSDNEPIDLTVPLPPGCLYIRDSKTGLPCVWKQQENCGWIPNDSEIISSPTRPNRFRARRPASPVICEPAIQIHVPVV</sequence>
<proteinExistence type="predicted"/>
<protein>
    <submittedName>
        <fullName evidence="1">Uncharacterized protein</fullName>
    </submittedName>
</protein>
<comment type="caution">
    <text evidence="1">The sequence shown here is derived from an EMBL/GenBank/DDBJ whole genome shotgun (WGS) entry which is preliminary data.</text>
</comment>
<dbReference type="Proteomes" id="UP001056120">
    <property type="component" value="Linkage Group LG26"/>
</dbReference>
<evidence type="ECO:0000313" key="2">
    <source>
        <dbReference type="Proteomes" id="UP001056120"/>
    </source>
</evidence>